<evidence type="ECO:0000259" key="1">
    <source>
        <dbReference type="Pfam" id="PF03478"/>
    </source>
</evidence>
<dbReference type="AlphaFoldDB" id="A0A3B6RNF1"/>
<evidence type="ECO:0000313" key="2">
    <source>
        <dbReference type="EnsemblPlants" id="TraesCS7A02G402700.1.cds1"/>
    </source>
</evidence>
<dbReference type="PANTHER" id="PTHR33110:SF141">
    <property type="entry name" value="F-BOX DOMAIN-CONTAINING PROTEIN"/>
    <property type="match status" value="1"/>
</dbReference>
<reference evidence="2" key="1">
    <citation type="submission" date="2018-08" db="EMBL/GenBank/DDBJ databases">
        <authorList>
            <person name="Rossello M."/>
        </authorList>
    </citation>
    <scope>NUCLEOTIDE SEQUENCE [LARGE SCALE GENOMIC DNA]</scope>
    <source>
        <strain evidence="2">cv. Chinese Spring</strain>
    </source>
</reference>
<dbReference type="InterPro" id="IPR036047">
    <property type="entry name" value="F-box-like_dom_sf"/>
</dbReference>
<reference evidence="2" key="2">
    <citation type="submission" date="2018-10" db="UniProtKB">
        <authorList>
            <consortium name="EnsemblPlants"/>
        </authorList>
    </citation>
    <scope>IDENTIFICATION</scope>
</reference>
<dbReference type="Gramene" id="TraesCS7A02G402700.1">
    <property type="protein sequence ID" value="TraesCS7A02G402700.1.cds1"/>
    <property type="gene ID" value="TraesCS7A02G402700"/>
</dbReference>
<dbReference type="SUPFAM" id="SSF81383">
    <property type="entry name" value="F-box domain"/>
    <property type="match status" value="1"/>
</dbReference>
<accession>A0A3B6RNF1</accession>
<dbReference type="Proteomes" id="UP000019116">
    <property type="component" value="Chromosome 7A"/>
</dbReference>
<proteinExistence type="predicted"/>
<name>A0A3B6RNF1_WHEAT</name>
<dbReference type="Gene3D" id="1.20.1280.50">
    <property type="match status" value="1"/>
</dbReference>
<evidence type="ECO:0000313" key="3">
    <source>
        <dbReference type="Proteomes" id="UP000019116"/>
    </source>
</evidence>
<dbReference type="InterPro" id="IPR005174">
    <property type="entry name" value="KIB1-4_b-propeller"/>
</dbReference>
<keyword evidence="3" id="KW-1185">Reference proteome</keyword>
<dbReference type="Pfam" id="PF03478">
    <property type="entry name" value="Beta-prop_KIB1-4"/>
    <property type="match status" value="1"/>
</dbReference>
<dbReference type="Gramene" id="TraesCLE_scaffold_009262_01G000100.1">
    <property type="protein sequence ID" value="TraesCLE_scaffold_009262_01G000100.1"/>
    <property type="gene ID" value="TraesCLE_scaffold_009262_01G000100"/>
</dbReference>
<dbReference type="Gramene" id="TraesCS7A03G0974500.1">
    <property type="protein sequence ID" value="TraesCS7A03G0974500.1.CDS1"/>
    <property type="gene ID" value="TraesCS7A03G0974500"/>
</dbReference>
<feature type="domain" description="KIB1-4 beta-propeller" evidence="1">
    <location>
        <begin position="65"/>
        <end position="339"/>
    </location>
</feature>
<dbReference type="OMA" id="ARTWVPM"/>
<organism evidence="2">
    <name type="scientific">Triticum aestivum</name>
    <name type="common">Wheat</name>
    <dbReference type="NCBI Taxonomy" id="4565"/>
    <lineage>
        <taxon>Eukaryota</taxon>
        <taxon>Viridiplantae</taxon>
        <taxon>Streptophyta</taxon>
        <taxon>Embryophyta</taxon>
        <taxon>Tracheophyta</taxon>
        <taxon>Spermatophyta</taxon>
        <taxon>Magnoliopsida</taxon>
        <taxon>Liliopsida</taxon>
        <taxon>Poales</taxon>
        <taxon>Poaceae</taxon>
        <taxon>BOP clade</taxon>
        <taxon>Pooideae</taxon>
        <taxon>Triticodae</taxon>
        <taxon>Triticeae</taxon>
        <taxon>Triticinae</taxon>
        <taxon>Triticum</taxon>
    </lineage>
</organism>
<protein>
    <recommendedName>
        <fullName evidence="1">KIB1-4 beta-propeller domain-containing protein</fullName>
    </recommendedName>
</protein>
<dbReference type="PANTHER" id="PTHR33110">
    <property type="entry name" value="F-BOX/KELCH-REPEAT PROTEIN-RELATED"/>
    <property type="match status" value="1"/>
</dbReference>
<dbReference type="OrthoDB" id="642536at2759"/>
<sequence>MASWSDLPGELLRIIIAALPDPIHHARFQAVCRSWRSVLSPRKLPRVLLPTGSMLLPFDSAPHRMFPLPENQRFVGSTDCFLTIDVIDAHNKHTYVLTNPFSRTMLELPELDAVIGNVPETFGIHKVLTHSGLHGLVVIRTNNRNHPIILLNRGKGVWLPKPRHQPFTRIIDVAFLKDTLYAITQAENLISLGVAFDTKGIPTVTSIKRVITGPIVTLEKDKDAPGKRSPRDYIINDAVHLARDHERPHVDILTAWYLVQSQGKLLMVRREMECTSYLEGFTRKVEVFEADVGARTWVPMSTGLHGHALFLSKHSSKSIVAGDEIEEDTIYFIDNGEVFNLRSKTTSPPNKDFGFDAMWLFYPSSL</sequence>
<dbReference type="Gramene" id="TraesNOR7A03G04017460.1">
    <property type="protein sequence ID" value="TraesNOR7A03G04017460.1.CDS1"/>
    <property type="gene ID" value="TraesNOR7A03G04017460"/>
</dbReference>
<dbReference type="EnsemblPlants" id="TraesCS7A02G402700.1">
    <property type="protein sequence ID" value="TraesCS7A02G402700.1.cds1"/>
    <property type="gene ID" value="TraesCS7A02G402700"/>
</dbReference>